<name>A0A5J4VR41_9EUKA</name>
<feature type="compositionally biased region" description="Low complexity" evidence="7">
    <location>
        <begin position="673"/>
        <end position="687"/>
    </location>
</feature>
<dbReference type="Proteomes" id="UP000324800">
    <property type="component" value="Unassembled WGS sequence"/>
</dbReference>
<dbReference type="GO" id="GO:0005524">
    <property type="term" value="F:ATP binding"/>
    <property type="evidence" value="ECO:0007669"/>
    <property type="project" value="UniProtKB-UniRule"/>
</dbReference>
<feature type="region of interest" description="Disordered" evidence="7">
    <location>
        <begin position="673"/>
        <end position="713"/>
    </location>
</feature>
<feature type="compositionally biased region" description="Polar residues" evidence="7">
    <location>
        <begin position="688"/>
        <end position="713"/>
    </location>
</feature>
<dbReference type="SUPFAM" id="SSF56112">
    <property type="entry name" value="Protein kinase-like (PK-like)"/>
    <property type="match status" value="1"/>
</dbReference>
<keyword evidence="4" id="KW-0418">Kinase</keyword>
<dbReference type="InterPro" id="IPR011009">
    <property type="entry name" value="Kinase-like_dom_sf"/>
</dbReference>
<dbReference type="InterPro" id="IPR000719">
    <property type="entry name" value="Prot_kinase_dom"/>
</dbReference>
<keyword evidence="5 6" id="KW-0067">ATP-binding</keyword>
<accession>A0A5J4VR41</accession>
<keyword evidence="3 6" id="KW-0547">Nucleotide-binding</keyword>
<evidence type="ECO:0000313" key="10">
    <source>
        <dbReference type="Proteomes" id="UP000324800"/>
    </source>
</evidence>
<proteinExistence type="predicted"/>
<evidence type="ECO:0000256" key="2">
    <source>
        <dbReference type="ARBA" id="ARBA00022679"/>
    </source>
</evidence>
<dbReference type="PROSITE" id="PS00108">
    <property type="entry name" value="PROTEIN_KINASE_ST"/>
    <property type="match status" value="1"/>
</dbReference>
<dbReference type="GO" id="GO:0004674">
    <property type="term" value="F:protein serine/threonine kinase activity"/>
    <property type="evidence" value="ECO:0007669"/>
    <property type="project" value="UniProtKB-KW"/>
</dbReference>
<feature type="domain" description="Protein kinase" evidence="8">
    <location>
        <begin position="18"/>
        <end position="284"/>
    </location>
</feature>
<dbReference type="EMBL" id="SNRW01005613">
    <property type="protein sequence ID" value="KAA6384726.1"/>
    <property type="molecule type" value="Genomic_DNA"/>
</dbReference>
<dbReference type="Gene3D" id="1.10.510.10">
    <property type="entry name" value="Transferase(Phosphotransferase) domain 1"/>
    <property type="match status" value="1"/>
</dbReference>
<keyword evidence="1" id="KW-0723">Serine/threonine-protein kinase</keyword>
<evidence type="ECO:0000256" key="1">
    <source>
        <dbReference type="ARBA" id="ARBA00022527"/>
    </source>
</evidence>
<reference evidence="9 10" key="1">
    <citation type="submission" date="2019-03" db="EMBL/GenBank/DDBJ databases">
        <title>Single cell metagenomics reveals metabolic interactions within the superorganism composed of flagellate Streblomastix strix and complex community of Bacteroidetes bacteria on its surface.</title>
        <authorList>
            <person name="Treitli S.C."/>
            <person name="Kolisko M."/>
            <person name="Husnik F."/>
            <person name="Keeling P."/>
            <person name="Hampl V."/>
        </authorList>
    </citation>
    <scope>NUCLEOTIDE SEQUENCE [LARGE SCALE GENOMIC DNA]</scope>
    <source>
        <strain evidence="9">ST1C</strain>
    </source>
</reference>
<organism evidence="9 10">
    <name type="scientific">Streblomastix strix</name>
    <dbReference type="NCBI Taxonomy" id="222440"/>
    <lineage>
        <taxon>Eukaryota</taxon>
        <taxon>Metamonada</taxon>
        <taxon>Preaxostyla</taxon>
        <taxon>Oxymonadida</taxon>
        <taxon>Streblomastigidae</taxon>
        <taxon>Streblomastix</taxon>
    </lineage>
</organism>
<evidence type="ECO:0000259" key="8">
    <source>
        <dbReference type="PROSITE" id="PS50011"/>
    </source>
</evidence>
<dbReference type="Pfam" id="PF00069">
    <property type="entry name" value="Pkinase"/>
    <property type="match status" value="1"/>
</dbReference>
<evidence type="ECO:0000256" key="4">
    <source>
        <dbReference type="ARBA" id="ARBA00022777"/>
    </source>
</evidence>
<evidence type="ECO:0000256" key="7">
    <source>
        <dbReference type="SAM" id="MobiDB-lite"/>
    </source>
</evidence>
<dbReference type="PROSITE" id="PS50011">
    <property type="entry name" value="PROTEIN_KINASE_DOM"/>
    <property type="match status" value="1"/>
</dbReference>
<dbReference type="SMART" id="SM00220">
    <property type="entry name" value="S_TKc"/>
    <property type="match status" value="1"/>
</dbReference>
<evidence type="ECO:0000256" key="6">
    <source>
        <dbReference type="PROSITE-ProRule" id="PRU10141"/>
    </source>
</evidence>
<dbReference type="InterPro" id="IPR017441">
    <property type="entry name" value="Protein_kinase_ATP_BS"/>
</dbReference>
<dbReference type="PANTHER" id="PTHR24349">
    <property type="entry name" value="SERINE/THREONINE-PROTEIN KINASE"/>
    <property type="match status" value="1"/>
</dbReference>
<dbReference type="PROSITE" id="PS00107">
    <property type="entry name" value="PROTEIN_KINASE_ATP"/>
    <property type="match status" value="1"/>
</dbReference>
<dbReference type="AlphaFoldDB" id="A0A5J4VR41"/>
<gene>
    <name evidence="9" type="ORF">EZS28_019748</name>
</gene>
<dbReference type="InterPro" id="IPR050205">
    <property type="entry name" value="CDPK_Ser/Thr_kinases"/>
</dbReference>
<protein>
    <recommendedName>
        <fullName evidence="8">Protein kinase domain-containing protein</fullName>
    </recommendedName>
</protein>
<comment type="caution">
    <text evidence="9">The sequence shown here is derived from an EMBL/GenBank/DDBJ whole genome shotgun (WGS) entry which is preliminary data.</text>
</comment>
<feature type="binding site" evidence="6">
    <location>
        <position position="46"/>
    </location>
    <ligand>
        <name>ATP</name>
        <dbReference type="ChEBI" id="CHEBI:30616"/>
    </ligand>
</feature>
<dbReference type="CDD" id="cd00180">
    <property type="entry name" value="PKc"/>
    <property type="match status" value="1"/>
</dbReference>
<evidence type="ECO:0000256" key="5">
    <source>
        <dbReference type="ARBA" id="ARBA00022840"/>
    </source>
</evidence>
<dbReference type="InterPro" id="IPR008271">
    <property type="entry name" value="Ser/Thr_kinase_AS"/>
</dbReference>
<sequence>MTQKKDFKPLLEGYGYHVLIDHPIGEGQFGQVYKVEDQYGIISAVKVQEEVDYQPGEDESLTRLNGQSLHIIGYFDTEIYQGKFLTRMQFANLNTLHKLTEEKDRVKTYQLSERTVSIIARHIFSALSIVHKNNYIHRDIKLDNLIFHSDDDSDQCRLLLCDFGEAVQGSYTQKYKGGSVSGNCLYWPPEINTFIEKQQTLENFYGELLQDPSMDVYAAGVALFFILADRSQQNKFSYVKGGRFNTTQHAPSLGEAFWNFLERILEPDRTMRIHADQALNHPFITKYAQPQDQLLSLNDYVREFNENPNEGFNPLISQKPLPYQQVPTISNSQSQKEMARLKPDVQRRADQIIQGLIDNLQNVNVEELTNRIDKLANEISGFDENVRRALAIDKGIILILTMIMKKLQKYFTTKQGNGNADPVRQTGRDRQVLMFKEQEVVQLVLRLERIVPFVGLQIIKNADELEVVLLAMAHAQGSIQRPEVIGREMQFQSTRTQFRLNSVTSSSSQPQSFTIPYINKHYLSVFDNIIGTASTDDIIKLVQQQHLLHYLIRITQAVSCSLLARSQVGINENNDEEYEAEYVSNKQEVSNEQVLEMMMRMLINVSYHGLKAKKVTGDGRKDLDSNEHIFYEIFYECGGTDLLIALFVKIDIHIQSLQTRMSTLYQSQSQYGTTQQSQRQMQRTISTGSLTGSNSRVGTQLGNENANSNQLENRSSKLRAIKTQIAVCLCRNFLRTEHPILNFH</sequence>
<evidence type="ECO:0000256" key="3">
    <source>
        <dbReference type="ARBA" id="ARBA00022741"/>
    </source>
</evidence>
<evidence type="ECO:0000313" key="9">
    <source>
        <dbReference type="EMBL" id="KAA6384726.1"/>
    </source>
</evidence>
<keyword evidence="2" id="KW-0808">Transferase</keyword>